<dbReference type="SUPFAM" id="SSF52172">
    <property type="entry name" value="CheY-like"/>
    <property type="match status" value="1"/>
</dbReference>
<organism evidence="8 9">
    <name type="scientific">Alteromonas aquimaris</name>
    <dbReference type="NCBI Taxonomy" id="2998417"/>
    <lineage>
        <taxon>Bacteria</taxon>
        <taxon>Pseudomonadati</taxon>
        <taxon>Pseudomonadota</taxon>
        <taxon>Gammaproteobacteria</taxon>
        <taxon>Alteromonadales</taxon>
        <taxon>Alteromonadaceae</taxon>
        <taxon>Alteromonas/Salinimonas group</taxon>
        <taxon>Alteromonas</taxon>
    </lineage>
</organism>
<dbReference type="SMART" id="SM00382">
    <property type="entry name" value="AAA"/>
    <property type="match status" value="1"/>
</dbReference>
<dbReference type="PROSITE" id="PS50045">
    <property type="entry name" value="SIGMA54_INTERACT_4"/>
    <property type="match status" value="1"/>
</dbReference>
<dbReference type="PROSITE" id="PS00675">
    <property type="entry name" value="SIGMA54_INTERACT_1"/>
    <property type="match status" value="1"/>
</dbReference>
<keyword evidence="1" id="KW-0547">Nucleotide-binding</keyword>
<dbReference type="Gene3D" id="1.10.10.60">
    <property type="entry name" value="Homeodomain-like"/>
    <property type="match status" value="1"/>
</dbReference>
<dbReference type="InterPro" id="IPR010518">
    <property type="entry name" value="FleQ"/>
</dbReference>
<dbReference type="InterPro" id="IPR027417">
    <property type="entry name" value="P-loop_NTPase"/>
</dbReference>
<dbReference type="SUPFAM" id="SSF52540">
    <property type="entry name" value="P-loop containing nucleoside triphosphate hydrolases"/>
    <property type="match status" value="1"/>
</dbReference>
<evidence type="ECO:0000256" key="1">
    <source>
        <dbReference type="ARBA" id="ARBA00022741"/>
    </source>
</evidence>
<dbReference type="Gene3D" id="1.10.8.60">
    <property type="match status" value="1"/>
</dbReference>
<dbReference type="PANTHER" id="PTHR32071">
    <property type="entry name" value="TRANSCRIPTIONAL REGULATORY PROTEIN"/>
    <property type="match status" value="1"/>
</dbReference>
<evidence type="ECO:0000313" key="8">
    <source>
        <dbReference type="EMBL" id="MCW8107618.1"/>
    </source>
</evidence>
<evidence type="ECO:0000256" key="5">
    <source>
        <dbReference type="ARBA" id="ARBA00023163"/>
    </source>
</evidence>
<feature type="region of interest" description="Disordered" evidence="6">
    <location>
        <begin position="407"/>
        <end position="428"/>
    </location>
</feature>
<evidence type="ECO:0000313" key="9">
    <source>
        <dbReference type="Proteomes" id="UP001142810"/>
    </source>
</evidence>
<sequence>MKDILLVSDNGDLLTSFETIVTFVGETSRQCGLAECEKSLQNQAAAAVLIDCSDADKLERISKQFPHTPFIAVTQNGEDIPAHQNLVSVIGLPITYPMLTQAIHRCQEYTRGKPFKSKAPGTKTRLFRSLVGRSEQIQYVRRLVEQVAPTDATVLILGESGTGKEVVARNVHFLSERKDGPFIPVNCGAIPGELLESELFGHEKGAFTGAIGARKGRFELAESGTLFLDEIGDMPLQMQVKLLRVLQERTFERVGGNAPIKCNVRIIAATHRDLEEMIKEDRFREDLYYRLNVFPIDSPALRERKDDIPLLLQELISRIQGEGVKGVHFTEQAIASLMEHPWGGNVRELSNLVERLSILYPGQVVDVQDLPPKYQYGDVAPYQPDYPEELLERDAFNELFAEAAHAEESEVAEGNEAQSASSLPELSGLPEDGVNLKEYLSDLEINLIKQALEQQDWVVARAADKLGMRRTTLVEKMRKYEINREEHLSSDN</sequence>
<accession>A0ABT3P4B6</accession>
<keyword evidence="3" id="KW-0805">Transcription regulation</keyword>
<keyword evidence="2" id="KW-0067">ATP-binding</keyword>
<dbReference type="Proteomes" id="UP001142810">
    <property type="component" value="Unassembled WGS sequence"/>
</dbReference>
<dbReference type="PANTHER" id="PTHR32071:SF117">
    <property type="entry name" value="PTS-DEPENDENT DIHYDROXYACETONE KINASE OPERON REGULATORY PROTEIN-RELATED"/>
    <property type="match status" value="1"/>
</dbReference>
<keyword evidence="9" id="KW-1185">Reference proteome</keyword>
<dbReference type="InterPro" id="IPR002078">
    <property type="entry name" value="Sigma_54_int"/>
</dbReference>
<protein>
    <submittedName>
        <fullName evidence="8">Sigma-54 dependent transcriptional regulator</fullName>
    </submittedName>
</protein>
<evidence type="ECO:0000256" key="3">
    <source>
        <dbReference type="ARBA" id="ARBA00023015"/>
    </source>
</evidence>
<dbReference type="Pfam" id="PF00158">
    <property type="entry name" value="Sigma54_activat"/>
    <property type="match status" value="1"/>
</dbReference>
<dbReference type="InterPro" id="IPR003593">
    <property type="entry name" value="AAA+_ATPase"/>
</dbReference>
<dbReference type="Pfam" id="PF25601">
    <property type="entry name" value="AAA_lid_14"/>
    <property type="match status" value="1"/>
</dbReference>
<comment type="caution">
    <text evidence="8">The sequence shown here is derived from an EMBL/GenBank/DDBJ whole genome shotgun (WGS) entry which is preliminary data.</text>
</comment>
<dbReference type="Gene3D" id="3.40.50.300">
    <property type="entry name" value="P-loop containing nucleotide triphosphate hydrolases"/>
    <property type="match status" value="1"/>
</dbReference>
<dbReference type="InterPro" id="IPR058031">
    <property type="entry name" value="AAA_lid_NorR"/>
</dbReference>
<dbReference type="CDD" id="cd00009">
    <property type="entry name" value="AAA"/>
    <property type="match status" value="1"/>
</dbReference>
<dbReference type="InterPro" id="IPR011006">
    <property type="entry name" value="CheY-like_superfamily"/>
</dbReference>
<dbReference type="PRINTS" id="PR01590">
    <property type="entry name" value="HTHFIS"/>
</dbReference>
<keyword evidence="4" id="KW-0238">DNA-binding</keyword>
<evidence type="ECO:0000256" key="6">
    <source>
        <dbReference type="SAM" id="MobiDB-lite"/>
    </source>
</evidence>
<dbReference type="Pfam" id="PF06490">
    <property type="entry name" value="FleQ"/>
    <property type="match status" value="1"/>
</dbReference>
<evidence type="ECO:0000256" key="2">
    <source>
        <dbReference type="ARBA" id="ARBA00022840"/>
    </source>
</evidence>
<keyword evidence="5" id="KW-0804">Transcription</keyword>
<evidence type="ECO:0000259" key="7">
    <source>
        <dbReference type="PROSITE" id="PS50045"/>
    </source>
</evidence>
<proteinExistence type="predicted"/>
<dbReference type="EMBL" id="JAPFRD010000005">
    <property type="protein sequence ID" value="MCW8107618.1"/>
    <property type="molecule type" value="Genomic_DNA"/>
</dbReference>
<feature type="domain" description="Sigma-54 factor interaction" evidence="7">
    <location>
        <begin position="130"/>
        <end position="358"/>
    </location>
</feature>
<dbReference type="Gene3D" id="3.40.50.2300">
    <property type="match status" value="1"/>
</dbReference>
<dbReference type="SUPFAM" id="SSF46689">
    <property type="entry name" value="Homeodomain-like"/>
    <property type="match status" value="1"/>
</dbReference>
<dbReference type="Pfam" id="PF02954">
    <property type="entry name" value="HTH_8"/>
    <property type="match status" value="1"/>
</dbReference>
<reference evidence="8" key="1">
    <citation type="submission" date="2022-11" db="EMBL/GenBank/DDBJ databases">
        <title>Alteromonas sp. nov., isolated from sea water of the Qingdao.</title>
        <authorList>
            <person name="Wang Q."/>
        </authorList>
    </citation>
    <scope>NUCLEOTIDE SEQUENCE</scope>
    <source>
        <strain evidence="8">ASW11-7</strain>
    </source>
</reference>
<dbReference type="InterPro" id="IPR002197">
    <property type="entry name" value="HTH_Fis"/>
</dbReference>
<dbReference type="InterPro" id="IPR009057">
    <property type="entry name" value="Homeodomain-like_sf"/>
</dbReference>
<name>A0ABT3P4B6_9ALTE</name>
<dbReference type="InterPro" id="IPR025662">
    <property type="entry name" value="Sigma_54_int_dom_ATP-bd_1"/>
</dbReference>
<gene>
    <name evidence="8" type="ORF">OPS25_03745</name>
</gene>
<evidence type="ECO:0000256" key="4">
    <source>
        <dbReference type="ARBA" id="ARBA00023125"/>
    </source>
</evidence>
<dbReference type="RefSeq" id="WP_265616325.1">
    <property type="nucleotide sequence ID" value="NZ_JAPFRD010000005.1"/>
</dbReference>